<dbReference type="OrthoDB" id="4526018at2"/>
<feature type="domain" description="ABC-2 type transporter transmembrane" evidence="7">
    <location>
        <begin position="11"/>
        <end position="211"/>
    </location>
</feature>
<dbReference type="GO" id="GO:0140359">
    <property type="term" value="F:ABC-type transporter activity"/>
    <property type="evidence" value="ECO:0007669"/>
    <property type="project" value="InterPro"/>
</dbReference>
<evidence type="ECO:0000256" key="5">
    <source>
        <dbReference type="ARBA" id="ARBA00023251"/>
    </source>
</evidence>
<gene>
    <name evidence="8" type="ORF">EV378_6295</name>
</gene>
<feature type="transmembrane region" description="Helical" evidence="6">
    <location>
        <begin position="99"/>
        <end position="127"/>
    </location>
</feature>
<feature type="transmembrane region" description="Helical" evidence="6">
    <location>
        <begin position="170"/>
        <end position="196"/>
    </location>
</feature>
<feature type="transmembrane region" description="Helical" evidence="6">
    <location>
        <begin position="216"/>
        <end position="239"/>
    </location>
</feature>
<dbReference type="PANTHER" id="PTHR43229">
    <property type="entry name" value="NODULATION PROTEIN J"/>
    <property type="match status" value="1"/>
</dbReference>
<protein>
    <submittedName>
        <fullName evidence="8">ABC-2 type transport system permease protein</fullName>
    </submittedName>
</protein>
<dbReference type="GO" id="GO:0046677">
    <property type="term" value="P:response to antibiotic"/>
    <property type="evidence" value="ECO:0007669"/>
    <property type="project" value="UniProtKB-KW"/>
</dbReference>
<dbReference type="InterPro" id="IPR000412">
    <property type="entry name" value="ABC_2_transport"/>
</dbReference>
<evidence type="ECO:0000256" key="4">
    <source>
        <dbReference type="ARBA" id="ARBA00023136"/>
    </source>
</evidence>
<name>A0A4R1HJ07_PSEEN</name>
<keyword evidence="3 6" id="KW-1133">Transmembrane helix</keyword>
<keyword evidence="2 6" id="KW-0812">Transmembrane</keyword>
<dbReference type="RefSeq" id="WP_132431049.1">
    <property type="nucleotide sequence ID" value="NZ_SMFZ01000002.1"/>
</dbReference>
<feature type="transmembrane region" description="Helical" evidence="6">
    <location>
        <begin position="57"/>
        <end position="78"/>
    </location>
</feature>
<sequence>MRAPTLHRTEVMARHNLTLQLRDPAQLISYVLIPMVLMVLLRPLYDAVGGVDGTQAALGPLVMFSVYAMVIVGNSILVERHWRTWEQLHTTQARRIEVLVAKAVPVYLLVILQQLVLIGYGCLVAGLEFPPNIGYVVAAVAIWAFTLLAIGTALGTVLPDFPQLAMVGDLSAIGFGALGGALAPVDLMPGWVQAIAPFTPVYWALSLLRAAVVGDLAGAVVPALVCLAIGLAAGCVAVYRVSRGRLGPRA</sequence>
<evidence type="ECO:0000313" key="9">
    <source>
        <dbReference type="Proteomes" id="UP000295560"/>
    </source>
</evidence>
<evidence type="ECO:0000256" key="1">
    <source>
        <dbReference type="ARBA" id="ARBA00004141"/>
    </source>
</evidence>
<reference evidence="8 9" key="1">
    <citation type="submission" date="2019-03" db="EMBL/GenBank/DDBJ databases">
        <title>Sequencing the genomes of 1000 actinobacteria strains.</title>
        <authorList>
            <person name="Klenk H.-P."/>
        </authorList>
    </citation>
    <scope>NUCLEOTIDE SEQUENCE [LARGE SCALE GENOMIC DNA]</scope>
    <source>
        <strain evidence="8 9">DSM 44969</strain>
    </source>
</reference>
<feature type="transmembrane region" description="Helical" evidence="6">
    <location>
        <begin position="133"/>
        <end position="158"/>
    </location>
</feature>
<dbReference type="PANTHER" id="PTHR43229:SF2">
    <property type="entry name" value="NODULATION PROTEIN J"/>
    <property type="match status" value="1"/>
</dbReference>
<comment type="subcellular location">
    <subcellularLocation>
        <location evidence="1">Membrane</location>
        <topology evidence="1">Multi-pass membrane protein</topology>
    </subcellularLocation>
</comment>
<accession>A0A4R1HJ07</accession>
<evidence type="ECO:0000313" key="8">
    <source>
        <dbReference type="EMBL" id="TCK22294.1"/>
    </source>
</evidence>
<proteinExistence type="predicted"/>
<evidence type="ECO:0000256" key="3">
    <source>
        <dbReference type="ARBA" id="ARBA00022989"/>
    </source>
</evidence>
<feature type="transmembrane region" description="Helical" evidence="6">
    <location>
        <begin position="27"/>
        <end position="45"/>
    </location>
</feature>
<dbReference type="InterPro" id="IPR013525">
    <property type="entry name" value="ABC2_TM"/>
</dbReference>
<evidence type="ECO:0000256" key="6">
    <source>
        <dbReference type="SAM" id="Phobius"/>
    </source>
</evidence>
<evidence type="ECO:0000259" key="7">
    <source>
        <dbReference type="Pfam" id="PF01061"/>
    </source>
</evidence>
<dbReference type="AlphaFoldDB" id="A0A4R1HJ07"/>
<dbReference type="Pfam" id="PF01061">
    <property type="entry name" value="ABC2_membrane"/>
    <property type="match status" value="1"/>
</dbReference>
<dbReference type="InterPro" id="IPR051784">
    <property type="entry name" value="Nod_factor_ABC_transporter"/>
</dbReference>
<keyword evidence="4 6" id="KW-0472">Membrane</keyword>
<dbReference type="EMBL" id="SMFZ01000002">
    <property type="protein sequence ID" value="TCK22294.1"/>
    <property type="molecule type" value="Genomic_DNA"/>
</dbReference>
<dbReference type="GO" id="GO:0043190">
    <property type="term" value="C:ATP-binding cassette (ABC) transporter complex"/>
    <property type="evidence" value="ECO:0007669"/>
    <property type="project" value="InterPro"/>
</dbReference>
<dbReference type="PIRSF" id="PIRSF006648">
    <property type="entry name" value="DrrB"/>
    <property type="match status" value="1"/>
</dbReference>
<organism evidence="8 9">
    <name type="scientific">Pseudonocardia endophytica</name>
    <dbReference type="NCBI Taxonomy" id="401976"/>
    <lineage>
        <taxon>Bacteria</taxon>
        <taxon>Bacillati</taxon>
        <taxon>Actinomycetota</taxon>
        <taxon>Actinomycetes</taxon>
        <taxon>Pseudonocardiales</taxon>
        <taxon>Pseudonocardiaceae</taxon>
        <taxon>Pseudonocardia</taxon>
    </lineage>
</organism>
<keyword evidence="9" id="KW-1185">Reference proteome</keyword>
<comment type="caution">
    <text evidence="8">The sequence shown here is derived from an EMBL/GenBank/DDBJ whole genome shotgun (WGS) entry which is preliminary data.</text>
</comment>
<evidence type="ECO:0000256" key="2">
    <source>
        <dbReference type="ARBA" id="ARBA00022692"/>
    </source>
</evidence>
<keyword evidence="5" id="KW-0046">Antibiotic resistance</keyword>
<dbReference type="Proteomes" id="UP000295560">
    <property type="component" value="Unassembled WGS sequence"/>
</dbReference>